<accession>A0AAD7H3W2</accession>
<proteinExistence type="predicted"/>
<keyword evidence="2" id="KW-1185">Reference proteome</keyword>
<name>A0AAD7H3W2_9AGAR</name>
<gene>
    <name evidence="1" type="ORF">B0H16DRAFT_1744923</name>
</gene>
<evidence type="ECO:0000313" key="1">
    <source>
        <dbReference type="EMBL" id="KAJ7711711.1"/>
    </source>
</evidence>
<sequence length="128" mass="14287">MSAVNLSRELVLYIPVWSPKAAELDNDPMPPLVSFEDDDDEIPALLSAEDLLKAQISEITIRSFDGTYTWTPRAARATDLQKGEAYCDLDYSLKLFNSNEHGLLSLSQETDASSTTETEYSDLFMDSL</sequence>
<organism evidence="1 2">
    <name type="scientific">Mycena metata</name>
    <dbReference type="NCBI Taxonomy" id="1033252"/>
    <lineage>
        <taxon>Eukaryota</taxon>
        <taxon>Fungi</taxon>
        <taxon>Dikarya</taxon>
        <taxon>Basidiomycota</taxon>
        <taxon>Agaricomycotina</taxon>
        <taxon>Agaricomycetes</taxon>
        <taxon>Agaricomycetidae</taxon>
        <taxon>Agaricales</taxon>
        <taxon>Marasmiineae</taxon>
        <taxon>Mycenaceae</taxon>
        <taxon>Mycena</taxon>
    </lineage>
</organism>
<evidence type="ECO:0000313" key="2">
    <source>
        <dbReference type="Proteomes" id="UP001215598"/>
    </source>
</evidence>
<dbReference type="EMBL" id="JARKIB010000388">
    <property type="protein sequence ID" value="KAJ7711711.1"/>
    <property type="molecule type" value="Genomic_DNA"/>
</dbReference>
<comment type="caution">
    <text evidence="1">The sequence shown here is derived from an EMBL/GenBank/DDBJ whole genome shotgun (WGS) entry which is preliminary data.</text>
</comment>
<reference evidence="1" key="1">
    <citation type="submission" date="2023-03" db="EMBL/GenBank/DDBJ databases">
        <title>Massive genome expansion in bonnet fungi (Mycena s.s.) driven by repeated elements and novel gene families across ecological guilds.</title>
        <authorList>
            <consortium name="Lawrence Berkeley National Laboratory"/>
            <person name="Harder C.B."/>
            <person name="Miyauchi S."/>
            <person name="Viragh M."/>
            <person name="Kuo A."/>
            <person name="Thoen E."/>
            <person name="Andreopoulos B."/>
            <person name="Lu D."/>
            <person name="Skrede I."/>
            <person name="Drula E."/>
            <person name="Henrissat B."/>
            <person name="Morin E."/>
            <person name="Kohler A."/>
            <person name="Barry K."/>
            <person name="LaButti K."/>
            <person name="Morin E."/>
            <person name="Salamov A."/>
            <person name="Lipzen A."/>
            <person name="Mereny Z."/>
            <person name="Hegedus B."/>
            <person name="Baldrian P."/>
            <person name="Stursova M."/>
            <person name="Weitz H."/>
            <person name="Taylor A."/>
            <person name="Grigoriev I.V."/>
            <person name="Nagy L.G."/>
            <person name="Martin F."/>
            <person name="Kauserud H."/>
        </authorList>
    </citation>
    <scope>NUCLEOTIDE SEQUENCE</scope>
    <source>
        <strain evidence="1">CBHHK182m</strain>
    </source>
</reference>
<dbReference type="AlphaFoldDB" id="A0AAD7H3W2"/>
<protein>
    <submittedName>
        <fullName evidence="1">Uncharacterized protein</fullName>
    </submittedName>
</protein>
<dbReference type="Proteomes" id="UP001215598">
    <property type="component" value="Unassembled WGS sequence"/>
</dbReference>